<dbReference type="InterPro" id="IPR050368">
    <property type="entry name" value="ClC-type_chloride_channel"/>
</dbReference>
<evidence type="ECO:0000256" key="7">
    <source>
        <dbReference type="ARBA" id="ARBA00023173"/>
    </source>
</evidence>
<evidence type="ECO:0008006" key="13">
    <source>
        <dbReference type="Google" id="ProtNLM"/>
    </source>
</evidence>
<feature type="transmembrane region" description="Helical" evidence="10">
    <location>
        <begin position="310"/>
        <end position="329"/>
    </location>
</feature>
<dbReference type="OrthoDB" id="4564at2759"/>
<reference evidence="11 12" key="1">
    <citation type="journal article" date="2015" name="Plant Cell">
        <title>Oil accumulation by the oleaginous diatom Fistulifera solaris as revealed by the genome and transcriptome.</title>
        <authorList>
            <person name="Tanaka T."/>
            <person name="Maeda Y."/>
            <person name="Veluchamy A."/>
            <person name="Tanaka M."/>
            <person name="Abida H."/>
            <person name="Marechal E."/>
            <person name="Bowler C."/>
            <person name="Muto M."/>
            <person name="Sunaga Y."/>
            <person name="Tanaka M."/>
            <person name="Yoshino T."/>
            <person name="Taniguchi T."/>
            <person name="Fukuda Y."/>
            <person name="Nemoto M."/>
            <person name="Matsumoto M."/>
            <person name="Wong P.S."/>
            <person name="Aburatani S."/>
            <person name="Fujibuchi W."/>
        </authorList>
    </citation>
    <scope>NUCLEOTIDE SEQUENCE [LARGE SCALE GENOMIC DNA]</scope>
    <source>
        <strain evidence="11 12">JPCC DA0580</strain>
    </source>
</reference>
<feature type="transmembrane region" description="Helical" evidence="10">
    <location>
        <begin position="431"/>
        <end position="452"/>
    </location>
</feature>
<keyword evidence="9" id="KW-0407">Ion channel</keyword>
<feature type="transmembrane region" description="Helical" evidence="10">
    <location>
        <begin position="472"/>
        <end position="494"/>
    </location>
</feature>
<dbReference type="CDD" id="cd00400">
    <property type="entry name" value="Voltage_gated_ClC"/>
    <property type="match status" value="1"/>
</dbReference>
<organism evidence="11 12">
    <name type="scientific">Fistulifera solaris</name>
    <name type="common">Oleaginous diatom</name>
    <dbReference type="NCBI Taxonomy" id="1519565"/>
    <lineage>
        <taxon>Eukaryota</taxon>
        <taxon>Sar</taxon>
        <taxon>Stramenopiles</taxon>
        <taxon>Ochrophyta</taxon>
        <taxon>Bacillariophyta</taxon>
        <taxon>Bacillariophyceae</taxon>
        <taxon>Bacillariophycidae</taxon>
        <taxon>Naviculales</taxon>
        <taxon>Naviculaceae</taxon>
        <taxon>Fistulifera</taxon>
    </lineage>
</organism>
<keyword evidence="2" id="KW-0813">Transport</keyword>
<evidence type="ECO:0000256" key="4">
    <source>
        <dbReference type="ARBA" id="ARBA00022989"/>
    </source>
</evidence>
<dbReference type="Proteomes" id="UP000198406">
    <property type="component" value="Unassembled WGS sequence"/>
</dbReference>
<evidence type="ECO:0000256" key="6">
    <source>
        <dbReference type="ARBA" id="ARBA00023136"/>
    </source>
</evidence>
<dbReference type="PRINTS" id="PR00762">
    <property type="entry name" value="CLCHANNEL"/>
</dbReference>
<feature type="transmembrane region" description="Helical" evidence="10">
    <location>
        <begin position="404"/>
        <end position="424"/>
    </location>
</feature>
<evidence type="ECO:0000256" key="3">
    <source>
        <dbReference type="ARBA" id="ARBA00022692"/>
    </source>
</evidence>
<keyword evidence="4 10" id="KW-1133">Transmembrane helix</keyword>
<dbReference type="PANTHER" id="PTHR43427">
    <property type="entry name" value="CHLORIDE CHANNEL PROTEIN CLC-E"/>
    <property type="match status" value="1"/>
</dbReference>
<keyword evidence="6 10" id="KW-0472">Membrane</keyword>
<feature type="transmembrane region" description="Helical" evidence="10">
    <location>
        <begin position="120"/>
        <end position="139"/>
    </location>
</feature>
<evidence type="ECO:0000313" key="12">
    <source>
        <dbReference type="Proteomes" id="UP000198406"/>
    </source>
</evidence>
<feature type="transmembrane region" description="Helical" evidence="10">
    <location>
        <begin position="365"/>
        <end position="384"/>
    </location>
</feature>
<dbReference type="EMBL" id="BDSP01000252">
    <property type="protein sequence ID" value="GAX26964.1"/>
    <property type="molecule type" value="Genomic_DNA"/>
</dbReference>
<dbReference type="GO" id="GO:0034707">
    <property type="term" value="C:chloride channel complex"/>
    <property type="evidence" value="ECO:0007669"/>
    <property type="project" value="UniProtKB-KW"/>
</dbReference>
<dbReference type="Gene3D" id="1.10.3080.10">
    <property type="entry name" value="Clc chloride channel"/>
    <property type="match status" value="1"/>
</dbReference>
<feature type="transmembrane region" description="Helical" evidence="10">
    <location>
        <begin position="269"/>
        <end position="290"/>
    </location>
</feature>
<name>A0A1Z5KKX5_FISSO</name>
<dbReference type="AlphaFoldDB" id="A0A1Z5KKX5"/>
<keyword evidence="8" id="KW-0868">Chloride</keyword>
<evidence type="ECO:0000256" key="8">
    <source>
        <dbReference type="ARBA" id="ARBA00023214"/>
    </source>
</evidence>
<keyword evidence="12" id="KW-1185">Reference proteome</keyword>
<keyword evidence="5" id="KW-0406">Ion transport</keyword>
<evidence type="ECO:0000256" key="10">
    <source>
        <dbReference type="SAM" id="Phobius"/>
    </source>
</evidence>
<keyword evidence="3 10" id="KW-0812">Transmembrane</keyword>
<dbReference type="SUPFAM" id="SSF81340">
    <property type="entry name" value="Clc chloride channel"/>
    <property type="match status" value="1"/>
</dbReference>
<comment type="subcellular location">
    <subcellularLocation>
        <location evidence="1">Membrane</location>
        <topology evidence="1">Multi-pass membrane protein</topology>
    </subcellularLocation>
</comment>
<dbReference type="InterPro" id="IPR001807">
    <property type="entry name" value="ClC"/>
</dbReference>
<dbReference type="GO" id="GO:0005254">
    <property type="term" value="F:chloride channel activity"/>
    <property type="evidence" value="ECO:0007669"/>
    <property type="project" value="UniProtKB-KW"/>
</dbReference>
<gene>
    <name evidence="11" type="ORF">FisN_9Lh267</name>
</gene>
<feature type="transmembrane region" description="Helical" evidence="10">
    <location>
        <begin position="223"/>
        <end position="248"/>
    </location>
</feature>
<evidence type="ECO:0000313" key="11">
    <source>
        <dbReference type="EMBL" id="GAX26964.1"/>
    </source>
</evidence>
<dbReference type="InterPro" id="IPR014743">
    <property type="entry name" value="Cl-channel_core"/>
</dbReference>
<dbReference type="Pfam" id="PF00654">
    <property type="entry name" value="Voltage_CLC"/>
    <property type="match status" value="1"/>
</dbReference>
<accession>A0A1Z5KKX5</accession>
<evidence type="ECO:0000256" key="2">
    <source>
        <dbReference type="ARBA" id="ARBA00022448"/>
    </source>
</evidence>
<dbReference type="PANTHER" id="PTHR43427:SF6">
    <property type="entry name" value="CHLORIDE CHANNEL PROTEIN CLC-E"/>
    <property type="match status" value="1"/>
</dbReference>
<evidence type="ECO:0000256" key="9">
    <source>
        <dbReference type="ARBA" id="ARBA00023303"/>
    </source>
</evidence>
<protein>
    <recommendedName>
        <fullName evidence="13">Chloride channel protein</fullName>
    </recommendedName>
</protein>
<evidence type="ECO:0000256" key="1">
    <source>
        <dbReference type="ARBA" id="ARBA00004141"/>
    </source>
</evidence>
<proteinExistence type="predicted"/>
<sequence>MTDVLALAIQPPGKVGKNPLATENPTVDEEGAQLSITNEGMAPTNLSYGDKTSDSSSLPTLSDSTKHALQFRAIYKDLLKASIIGLASGVAISTFKLAVDGIRHAFYSNPALLAQSWYRVLIPVIGGLLVGCLSLPGTFPPGMIDVLADVDRESNLPVRSIRTRLQQQLQSLRKSVAAAVTLGTGCSLGPEGPCVELGMSVARSCMDMQANGNRVDRVAWNRMLLACGAASGVAAGFNAPLSGILFAMEVIRNAFRKNENVDDSLNTSMLSAPSTIAPVVVSSVMAALVTQRLVGAHVVLHLSHYTLRNLLAEIPLYAMLGTLCGFVAFEFNQFSKLSKDIFQGNRGFTFVRSFMKRAPNSLKPMMGGTVCGILGLIVPGVLFVGYDSINALLNHDALSTSHLLMLLLTKGFATAISGGSGLVGGTFAPSLFLGAMTGASFYNLVNGIFVFFATSTGSLSGFPLSDLPGFTMVGAASVLAALFRAPLTATMLLFELTHDYKVLLPLMVSAGIGSVVRDILETKATVKYVQNNIKA</sequence>
<dbReference type="InParanoid" id="A0A1Z5KKX5"/>
<keyword evidence="7" id="KW-0869">Chloride channel</keyword>
<comment type="caution">
    <text evidence="11">The sequence shown here is derived from an EMBL/GenBank/DDBJ whole genome shotgun (WGS) entry which is preliminary data.</text>
</comment>
<evidence type="ECO:0000256" key="5">
    <source>
        <dbReference type="ARBA" id="ARBA00023065"/>
    </source>
</evidence>